<evidence type="ECO:0000313" key="7">
    <source>
        <dbReference type="Proteomes" id="UP000184423"/>
    </source>
</evidence>
<reference evidence="7" key="1">
    <citation type="submission" date="2016-11" db="EMBL/GenBank/DDBJ databases">
        <authorList>
            <person name="Varghese N."/>
            <person name="Submissions S."/>
        </authorList>
    </citation>
    <scope>NUCLEOTIDE SEQUENCE [LARGE SCALE GENOMIC DNA]</scope>
    <source>
        <strain evidence="7">DSM 10124</strain>
    </source>
</reference>
<keyword evidence="7" id="KW-1185">Reference proteome</keyword>
<keyword evidence="2" id="KW-0805">Transcription regulation</keyword>
<evidence type="ECO:0000259" key="5">
    <source>
        <dbReference type="PROSITE" id="PS50931"/>
    </source>
</evidence>
<accession>A0A1M5AWK6</accession>
<dbReference type="Gene3D" id="3.40.190.10">
    <property type="entry name" value="Periplasmic binding protein-like II"/>
    <property type="match status" value="2"/>
</dbReference>
<dbReference type="RefSeq" id="WP_242947372.1">
    <property type="nucleotide sequence ID" value="NZ_FQVG01000058.1"/>
</dbReference>
<dbReference type="Proteomes" id="UP000184423">
    <property type="component" value="Unassembled WGS sequence"/>
</dbReference>
<dbReference type="InterPro" id="IPR005119">
    <property type="entry name" value="LysR_subst-bd"/>
</dbReference>
<comment type="similarity">
    <text evidence="1">Belongs to the LysR transcriptional regulatory family.</text>
</comment>
<keyword evidence="4" id="KW-0804">Transcription</keyword>
<evidence type="ECO:0000313" key="6">
    <source>
        <dbReference type="EMBL" id="SHF34573.1"/>
    </source>
</evidence>
<dbReference type="GO" id="GO:0003700">
    <property type="term" value="F:DNA-binding transcription factor activity"/>
    <property type="evidence" value="ECO:0007669"/>
    <property type="project" value="InterPro"/>
</dbReference>
<dbReference type="GO" id="GO:0000976">
    <property type="term" value="F:transcription cis-regulatory region binding"/>
    <property type="evidence" value="ECO:0007669"/>
    <property type="project" value="TreeGrafter"/>
</dbReference>
<dbReference type="Pfam" id="PF00126">
    <property type="entry name" value="HTH_1"/>
    <property type="match status" value="1"/>
</dbReference>
<organism evidence="6 7">
    <name type="scientific">Caloramator proteoclasticus DSM 10124</name>
    <dbReference type="NCBI Taxonomy" id="1121262"/>
    <lineage>
        <taxon>Bacteria</taxon>
        <taxon>Bacillati</taxon>
        <taxon>Bacillota</taxon>
        <taxon>Clostridia</taxon>
        <taxon>Eubacteriales</taxon>
        <taxon>Clostridiaceae</taxon>
        <taxon>Caloramator</taxon>
    </lineage>
</organism>
<feature type="domain" description="HTH lysR-type" evidence="5">
    <location>
        <begin position="1"/>
        <end position="57"/>
    </location>
</feature>
<proteinExistence type="inferred from homology"/>
<dbReference type="PANTHER" id="PTHR30126">
    <property type="entry name" value="HTH-TYPE TRANSCRIPTIONAL REGULATOR"/>
    <property type="match status" value="1"/>
</dbReference>
<dbReference type="PANTHER" id="PTHR30126:SF64">
    <property type="entry name" value="HTH-TYPE TRANSCRIPTIONAL REGULATOR CITR"/>
    <property type="match status" value="1"/>
</dbReference>
<dbReference type="Pfam" id="PF03466">
    <property type="entry name" value="LysR_substrate"/>
    <property type="match status" value="1"/>
</dbReference>
<dbReference type="PRINTS" id="PR00039">
    <property type="entry name" value="HTHLYSR"/>
</dbReference>
<dbReference type="SUPFAM" id="SSF46785">
    <property type="entry name" value="Winged helix' DNA-binding domain"/>
    <property type="match status" value="1"/>
</dbReference>
<sequence>MDVKLVSFIALAKFKNYTNAAEYLNLSQPAVSNHIKLLEEYYGTKLFKKVGRNIELTEEGKILFKYAQDIDVLYRKALDEIKNKSGIHRTYKVGASMTIGGYVLPKILAKHQKQNPNIRILLEVYNTEDIEDKLLKRKLDFAVVEGPFDKQKFCYSKFKDDELILAVSPEHYFANKKEVDIKDIIKGNLILRENGSGTRKIFEQIVLGTGYDIKDINIHMEIGNINAIISLVEANLGYTIISREAIKKELKIGTLKEVPIKDIRIYREFNFIYLDEAKDSFVFDFMDFCIKNV</sequence>
<keyword evidence="3 6" id="KW-0238">DNA-binding</keyword>
<evidence type="ECO:0000256" key="1">
    <source>
        <dbReference type="ARBA" id="ARBA00009437"/>
    </source>
</evidence>
<dbReference type="AlphaFoldDB" id="A0A1M5AWK6"/>
<evidence type="ECO:0000256" key="3">
    <source>
        <dbReference type="ARBA" id="ARBA00023125"/>
    </source>
</evidence>
<dbReference type="InterPro" id="IPR036390">
    <property type="entry name" value="WH_DNA-bd_sf"/>
</dbReference>
<evidence type="ECO:0000256" key="2">
    <source>
        <dbReference type="ARBA" id="ARBA00023015"/>
    </source>
</evidence>
<evidence type="ECO:0000256" key="4">
    <source>
        <dbReference type="ARBA" id="ARBA00023163"/>
    </source>
</evidence>
<dbReference type="EMBL" id="FQVG01000058">
    <property type="protein sequence ID" value="SHF34573.1"/>
    <property type="molecule type" value="Genomic_DNA"/>
</dbReference>
<protein>
    <submittedName>
        <fullName evidence="6">DNA-binding transcriptional regulator, LysR family</fullName>
    </submittedName>
</protein>
<dbReference type="SUPFAM" id="SSF53850">
    <property type="entry name" value="Periplasmic binding protein-like II"/>
    <property type="match status" value="1"/>
</dbReference>
<dbReference type="PROSITE" id="PS50931">
    <property type="entry name" value="HTH_LYSR"/>
    <property type="match status" value="1"/>
</dbReference>
<gene>
    <name evidence="6" type="ORF">SAMN02746091_02310</name>
</gene>
<dbReference type="InterPro" id="IPR036388">
    <property type="entry name" value="WH-like_DNA-bd_sf"/>
</dbReference>
<dbReference type="CDD" id="cd08420">
    <property type="entry name" value="PBP2_CysL_like"/>
    <property type="match status" value="1"/>
</dbReference>
<dbReference type="InterPro" id="IPR000847">
    <property type="entry name" value="LysR_HTH_N"/>
</dbReference>
<dbReference type="Gene3D" id="1.10.10.10">
    <property type="entry name" value="Winged helix-like DNA-binding domain superfamily/Winged helix DNA-binding domain"/>
    <property type="match status" value="1"/>
</dbReference>
<name>A0A1M5AWK6_9CLOT</name>